<gene>
    <name evidence="7" type="ORF">E6H05_02020</name>
</gene>
<evidence type="ECO:0000313" key="7">
    <source>
        <dbReference type="EMBL" id="TMI76806.1"/>
    </source>
</evidence>
<feature type="transmembrane region" description="Helical" evidence="5">
    <location>
        <begin position="311"/>
        <end position="331"/>
    </location>
</feature>
<keyword evidence="2 5" id="KW-0812">Transmembrane</keyword>
<dbReference type="PANTHER" id="PTHR22550:SF5">
    <property type="entry name" value="LEUCINE ZIPPER PROTEIN 4"/>
    <property type="match status" value="1"/>
</dbReference>
<evidence type="ECO:0000256" key="4">
    <source>
        <dbReference type="ARBA" id="ARBA00023136"/>
    </source>
</evidence>
<dbReference type="InterPro" id="IPR002035">
    <property type="entry name" value="VWF_A"/>
</dbReference>
<dbReference type="AlphaFoldDB" id="A0A537J1C4"/>
<evidence type="ECO:0000256" key="1">
    <source>
        <dbReference type="ARBA" id="ARBA00022475"/>
    </source>
</evidence>
<feature type="transmembrane region" description="Helical" evidence="5">
    <location>
        <begin position="15"/>
        <end position="35"/>
    </location>
</feature>
<dbReference type="SUPFAM" id="SSF53300">
    <property type="entry name" value="vWA-like"/>
    <property type="match status" value="1"/>
</dbReference>
<comment type="caution">
    <text evidence="7">The sequence shown here is derived from an EMBL/GenBank/DDBJ whole genome shotgun (WGS) entry which is preliminary data.</text>
</comment>
<dbReference type="Gene3D" id="3.40.50.410">
    <property type="entry name" value="von Willebrand factor, type A domain"/>
    <property type="match status" value="1"/>
</dbReference>
<sequence>MQRGTGREARMTFQWPIMLVGLAAVPLLAALYVWALRRPARRSVSYTQVEMLAQALAVSGRWTRHFPGVLVALSLAAVILSLGRPVAPMPVPAVQNTVMLSIDVSRSMLADDLPPNRIEAAKAAAKEFVRILPRGLKVGLVTFSSYATLIVPPTTERTRVLEAIDLLTTEFATAIGDGLLEAVWALPGRQRPSSPLAPAPVPQPPVPSGSIVLLSDGQSNRGALPQDAARIAREQEVKVYTVGIGTPEGTFLNLGGRSIWVRLDEDTLREVAEITGGTYYHATSTMELRRVYRRLSRDIGWESRPTEVSGLLAGAAALLLAGAVGVSLLRVHRI</sequence>
<keyword evidence="4 5" id="KW-0472">Membrane</keyword>
<dbReference type="PROSITE" id="PS50234">
    <property type="entry name" value="VWFA"/>
    <property type="match status" value="1"/>
</dbReference>
<dbReference type="Proteomes" id="UP000318834">
    <property type="component" value="Unassembled WGS sequence"/>
</dbReference>
<evidence type="ECO:0000256" key="5">
    <source>
        <dbReference type="SAM" id="Phobius"/>
    </source>
</evidence>
<keyword evidence="1" id="KW-1003">Cell membrane</keyword>
<dbReference type="Pfam" id="PF07584">
    <property type="entry name" value="BatA"/>
    <property type="match status" value="1"/>
</dbReference>
<accession>A0A537J1C4</accession>
<evidence type="ECO:0000313" key="8">
    <source>
        <dbReference type="Proteomes" id="UP000318834"/>
    </source>
</evidence>
<organism evidence="7 8">
    <name type="scientific">Candidatus Segetimicrobium genomatis</name>
    <dbReference type="NCBI Taxonomy" id="2569760"/>
    <lineage>
        <taxon>Bacteria</taxon>
        <taxon>Bacillati</taxon>
        <taxon>Candidatus Sysuimicrobiota</taxon>
        <taxon>Candidatus Sysuimicrobiia</taxon>
        <taxon>Candidatus Sysuimicrobiales</taxon>
        <taxon>Candidatus Segetimicrobiaceae</taxon>
        <taxon>Candidatus Segetimicrobium</taxon>
    </lineage>
</organism>
<dbReference type="Pfam" id="PF13519">
    <property type="entry name" value="VWA_2"/>
    <property type="match status" value="1"/>
</dbReference>
<evidence type="ECO:0000256" key="3">
    <source>
        <dbReference type="ARBA" id="ARBA00022989"/>
    </source>
</evidence>
<feature type="domain" description="VWFA" evidence="6">
    <location>
        <begin position="97"/>
        <end position="295"/>
    </location>
</feature>
<dbReference type="SMART" id="SM00327">
    <property type="entry name" value="VWA"/>
    <property type="match status" value="1"/>
</dbReference>
<dbReference type="InterPro" id="IPR024163">
    <property type="entry name" value="Aerotolerance_reg_N"/>
</dbReference>
<dbReference type="InterPro" id="IPR036465">
    <property type="entry name" value="vWFA_dom_sf"/>
</dbReference>
<dbReference type="PANTHER" id="PTHR22550">
    <property type="entry name" value="SPORE GERMINATION PROTEIN"/>
    <property type="match status" value="1"/>
</dbReference>
<name>A0A537J1C4_9BACT</name>
<evidence type="ECO:0000256" key="2">
    <source>
        <dbReference type="ARBA" id="ARBA00022692"/>
    </source>
</evidence>
<evidence type="ECO:0000259" key="6">
    <source>
        <dbReference type="PROSITE" id="PS50234"/>
    </source>
</evidence>
<dbReference type="InterPro" id="IPR050768">
    <property type="entry name" value="UPF0353/GerABKA_families"/>
</dbReference>
<proteinExistence type="predicted"/>
<protein>
    <submittedName>
        <fullName evidence="7">VWA domain-containing protein</fullName>
    </submittedName>
</protein>
<dbReference type="EMBL" id="VBAP01000009">
    <property type="protein sequence ID" value="TMI76806.1"/>
    <property type="molecule type" value="Genomic_DNA"/>
</dbReference>
<reference evidence="7 8" key="1">
    <citation type="journal article" date="2019" name="Nat. Microbiol.">
        <title>Mediterranean grassland soil C-N compound turnover is dependent on rainfall and depth, and is mediated by genomically divergent microorganisms.</title>
        <authorList>
            <person name="Diamond S."/>
            <person name="Andeer P.F."/>
            <person name="Li Z."/>
            <person name="Crits-Christoph A."/>
            <person name="Burstein D."/>
            <person name="Anantharaman K."/>
            <person name="Lane K.R."/>
            <person name="Thomas B.C."/>
            <person name="Pan C."/>
            <person name="Northen T.R."/>
            <person name="Banfield J.F."/>
        </authorList>
    </citation>
    <scope>NUCLEOTIDE SEQUENCE [LARGE SCALE GENOMIC DNA]</scope>
    <source>
        <strain evidence="7">NP_8</strain>
    </source>
</reference>
<keyword evidence="3 5" id="KW-1133">Transmembrane helix</keyword>